<sequence length="202" mass="24055">MQFYGNYFGHDLFQLGKPQLVLDRDKLSLSREIHWPEEYRQFILEFLEDPNRSGVYALNSQRYTTAAVYFLKHISNYSEQMLLLYDTPGRKFKRQINLPWLWRKLVHQAPSSEAARILKWQLKRQSRPAIYRLYQSQRVFRLALRGLVHVLPKSDISEELTALARRQKFGLFSRKATRRIRTVTREIARYLAGVDAEHQLAE</sequence>
<protein>
    <submittedName>
        <fullName evidence="1">Uncharacterized protein</fullName>
    </submittedName>
</protein>
<dbReference type="HOGENOM" id="CLU_1272383_0_0_1"/>
<proteinExistence type="predicted"/>
<accession>A0A067T8U2</accession>
<reference evidence="2" key="1">
    <citation type="journal article" date="2014" name="Proc. Natl. Acad. Sci. U.S.A.">
        <title>Extensive sampling of basidiomycete genomes demonstrates inadequacy of the white-rot/brown-rot paradigm for wood decay fungi.</title>
        <authorList>
            <person name="Riley R."/>
            <person name="Salamov A.A."/>
            <person name="Brown D.W."/>
            <person name="Nagy L.G."/>
            <person name="Floudas D."/>
            <person name="Held B.W."/>
            <person name="Levasseur A."/>
            <person name="Lombard V."/>
            <person name="Morin E."/>
            <person name="Otillar R."/>
            <person name="Lindquist E.A."/>
            <person name="Sun H."/>
            <person name="LaButti K.M."/>
            <person name="Schmutz J."/>
            <person name="Jabbour D."/>
            <person name="Luo H."/>
            <person name="Baker S.E."/>
            <person name="Pisabarro A.G."/>
            <person name="Walton J.D."/>
            <person name="Blanchette R.A."/>
            <person name="Henrissat B."/>
            <person name="Martin F."/>
            <person name="Cullen D."/>
            <person name="Hibbett D.S."/>
            <person name="Grigoriev I.V."/>
        </authorList>
    </citation>
    <scope>NUCLEOTIDE SEQUENCE [LARGE SCALE GENOMIC DNA]</scope>
    <source>
        <strain evidence="2">CBS 339.88</strain>
    </source>
</reference>
<dbReference type="AlphaFoldDB" id="A0A067T8U2"/>
<evidence type="ECO:0000313" key="2">
    <source>
        <dbReference type="Proteomes" id="UP000027222"/>
    </source>
</evidence>
<gene>
    <name evidence="1" type="ORF">GALMADRAFT_1244311</name>
</gene>
<organism evidence="1 2">
    <name type="scientific">Galerina marginata (strain CBS 339.88)</name>
    <dbReference type="NCBI Taxonomy" id="685588"/>
    <lineage>
        <taxon>Eukaryota</taxon>
        <taxon>Fungi</taxon>
        <taxon>Dikarya</taxon>
        <taxon>Basidiomycota</taxon>
        <taxon>Agaricomycotina</taxon>
        <taxon>Agaricomycetes</taxon>
        <taxon>Agaricomycetidae</taxon>
        <taxon>Agaricales</taxon>
        <taxon>Agaricineae</taxon>
        <taxon>Strophariaceae</taxon>
        <taxon>Galerina</taxon>
    </lineage>
</organism>
<dbReference type="Proteomes" id="UP000027222">
    <property type="component" value="Unassembled WGS sequence"/>
</dbReference>
<keyword evidence="2" id="KW-1185">Reference proteome</keyword>
<dbReference type="STRING" id="685588.A0A067T8U2"/>
<name>A0A067T8U2_GALM3</name>
<dbReference type="OrthoDB" id="3126138at2759"/>
<evidence type="ECO:0000313" key="1">
    <source>
        <dbReference type="EMBL" id="KDR79541.1"/>
    </source>
</evidence>
<dbReference type="EMBL" id="KL142373">
    <property type="protein sequence ID" value="KDR79541.1"/>
    <property type="molecule type" value="Genomic_DNA"/>
</dbReference>